<dbReference type="SMART" id="SM00181">
    <property type="entry name" value="EGF"/>
    <property type="match status" value="6"/>
</dbReference>
<dbReference type="PROSITE" id="PS00022">
    <property type="entry name" value="EGF_1"/>
    <property type="match status" value="6"/>
</dbReference>
<keyword evidence="3 4" id="KW-1015">Disulfide bond</keyword>
<feature type="disulfide bond" evidence="4">
    <location>
        <begin position="252"/>
        <end position="261"/>
    </location>
</feature>
<dbReference type="RefSeq" id="XP_005820475.1">
    <property type="nucleotide sequence ID" value="XM_005820418.1"/>
</dbReference>
<evidence type="ECO:0000313" key="7">
    <source>
        <dbReference type="EnsemblProtists" id="EKX33495"/>
    </source>
</evidence>
<dbReference type="InterPro" id="IPR042635">
    <property type="entry name" value="MEGF10/SREC1/2-like"/>
</dbReference>
<dbReference type="Proteomes" id="UP000011087">
    <property type="component" value="Unassembled WGS sequence"/>
</dbReference>
<feature type="disulfide bond" evidence="4">
    <location>
        <begin position="105"/>
        <end position="114"/>
    </location>
</feature>
<keyword evidence="2" id="KW-0677">Repeat</keyword>
<gene>
    <name evidence="6" type="ORF">GUITHDRAFT_81377</name>
</gene>
<proteinExistence type="predicted"/>
<dbReference type="PANTHER" id="PTHR24043">
    <property type="entry name" value="SCAVENGER RECEPTOR CLASS F"/>
    <property type="match status" value="1"/>
</dbReference>
<dbReference type="Pfam" id="PF12661">
    <property type="entry name" value="hEGF"/>
    <property type="match status" value="1"/>
</dbReference>
<dbReference type="PROSITE" id="PS01186">
    <property type="entry name" value="EGF_2"/>
    <property type="match status" value="5"/>
</dbReference>
<evidence type="ECO:0000313" key="6">
    <source>
        <dbReference type="EMBL" id="EKX33495.1"/>
    </source>
</evidence>
<feature type="disulfide bond" evidence="4">
    <location>
        <begin position="147"/>
        <end position="156"/>
    </location>
</feature>
<evidence type="ECO:0000256" key="4">
    <source>
        <dbReference type="PROSITE-ProRule" id="PRU00076"/>
    </source>
</evidence>
<feature type="domain" description="EGF-like" evidence="5">
    <location>
        <begin position="228"/>
        <end position="262"/>
    </location>
</feature>
<dbReference type="STRING" id="905079.L1ICC9"/>
<dbReference type="OrthoDB" id="409374at2759"/>
<evidence type="ECO:0000256" key="2">
    <source>
        <dbReference type="ARBA" id="ARBA00022737"/>
    </source>
</evidence>
<feature type="domain" description="EGF-like" evidence="5">
    <location>
        <begin position="160"/>
        <end position="195"/>
    </location>
</feature>
<dbReference type="AlphaFoldDB" id="L1ICC9"/>
<dbReference type="InterPro" id="IPR000742">
    <property type="entry name" value="EGF"/>
</dbReference>
<feature type="domain" description="EGF-like" evidence="5">
    <location>
        <begin position="82"/>
        <end position="115"/>
    </location>
</feature>
<dbReference type="Gene3D" id="2.10.25.140">
    <property type="match status" value="4"/>
</dbReference>
<name>L1ICC9_GUITC</name>
<feature type="disulfide bond" evidence="4">
    <location>
        <begin position="319"/>
        <end position="328"/>
    </location>
</feature>
<dbReference type="Gene3D" id="2.10.25.10">
    <property type="entry name" value="Laminin"/>
    <property type="match status" value="2"/>
</dbReference>
<protein>
    <recommendedName>
        <fullName evidence="5">EGF-like domain-containing protein</fullName>
    </recommendedName>
</protein>
<feature type="domain" description="EGF-like" evidence="5">
    <location>
        <begin position="42"/>
        <end position="76"/>
    </location>
</feature>
<dbReference type="GeneID" id="17290216"/>
<evidence type="ECO:0000313" key="8">
    <source>
        <dbReference type="Proteomes" id="UP000011087"/>
    </source>
</evidence>
<sequence>MNINNNYLESTSQISLPTTYWWKTKNISKQVCRQTKYNANCTAYCDAFINCSGHGRCRGVDGRCECLAGWAGERCNRTFARQPAEAGTTCSGHGRCRGVDGRCECLAGWAGERCNDVYGGNCSAACKAGTTCSGHGRCRGVDGRCECLAGWAGERCNGTARAACEAGTTCSGHGRCRGVDGRCKCFPSWAGERCNVSAGAAGSGSCGEGFAGPGCRACSQDVYGGNCSAACEAGTTCSGHGRCRGVDGRCECLAGWAGERCNVSAGAAGSGSCGEGFAGPGCRACSQDVYGENCSAACEAGTTCSGHGRCRGVDGRCECLAGWAGERCNVSAGAAGSGSCGEGFAGPGCRACSQDVYGENCSAACEAGTTCSGHGRCRGVDGRCECSRLGGRAM</sequence>
<dbReference type="Pfam" id="PF23106">
    <property type="entry name" value="EGF_Teneurin"/>
    <property type="match status" value="5"/>
</dbReference>
<reference evidence="7" key="3">
    <citation type="submission" date="2016-03" db="UniProtKB">
        <authorList>
            <consortium name="EnsemblProtists"/>
        </authorList>
    </citation>
    <scope>IDENTIFICATION</scope>
</reference>
<keyword evidence="8" id="KW-1185">Reference proteome</keyword>
<reference evidence="6 8" key="1">
    <citation type="journal article" date="2012" name="Nature">
        <title>Algal genomes reveal evolutionary mosaicism and the fate of nucleomorphs.</title>
        <authorList>
            <consortium name="DOE Joint Genome Institute"/>
            <person name="Curtis B.A."/>
            <person name="Tanifuji G."/>
            <person name="Burki F."/>
            <person name="Gruber A."/>
            <person name="Irimia M."/>
            <person name="Maruyama S."/>
            <person name="Arias M.C."/>
            <person name="Ball S.G."/>
            <person name="Gile G.H."/>
            <person name="Hirakawa Y."/>
            <person name="Hopkins J.F."/>
            <person name="Kuo A."/>
            <person name="Rensing S.A."/>
            <person name="Schmutz J."/>
            <person name="Symeonidi A."/>
            <person name="Elias M."/>
            <person name="Eveleigh R.J."/>
            <person name="Herman E.K."/>
            <person name="Klute M.J."/>
            <person name="Nakayama T."/>
            <person name="Obornik M."/>
            <person name="Reyes-Prieto A."/>
            <person name="Armbrust E.V."/>
            <person name="Aves S.J."/>
            <person name="Beiko R.G."/>
            <person name="Coutinho P."/>
            <person name="Dacks J.B."/>
            <person name="Durnford D.G."/>
            <person name="Fast N.M."/>
            <person name="Green B.R."/>
            <person name="Grisdale C.J."/>
            <person name="Hempel F."/>
            <person name="Henrissat B."/>
            <person name="Hoppner M.P."/>
            <person name="Ishida K."/>
            <person name="Kim E."/>
            <person name="Koreny L."/>
            <person name="Kroth P.G."/>
            <person name="Liu Y."/>
            <person name="Malik S.B."/>
            <person name="Maier U.G."/>
            <person name="McRose D."/>
            <person name="Mock T."/>
            <person name="Neilson J.A."/>
            <person name="Onodera N.T."/>
            <person name="Poole A.M."/>
            <person name="Pritham E.J."/>
            <person name="Richards T.A."/>
            <person name="Rocap G."/>
            <person name="Roy S.W."/>
            <person name="Sarai C."/>
            <person name="Schaack S."/>
            <person name="Shirato S."/>
            <person name="Slamovits C.H."/>
            <person name="Spencer D.F."/>
            <person name="Suzuki S."/>
            <person name="Worden A.Z."/>
            <person name="Zauner S."/>
            <person name="Barry K."/>
            <person name="Bell C."/>
            <person name="Bharti A.K."/>
            <person name="Crow J.A."/>
            <person name="Grimwood J."/>
            <person name="Kramer R."/>
            <person name="Lindquist E."/>
            <person name="Lucas S."/>
            <person name="Salamov A."/>
            <person name="McFadden G.I."/>
            <person name="Lane C.E."/>
            <person name="Keeling P.J."/>
            <person name="Gray M.W."/>
            <person name="Grigoriev I.V."/>
            <person name="Archibald J.M."/>
        </authorList>
    </citation>
    <scope>NUCLEOTIDE SEQUENCE</scope>
    <source>
        <strain evidence="6 8">CCMP2712</strain>
    </source>
</reference>
<dbReference type="PROSITE" id="PS50026">
    <property type="entry name" value="EGF_3"/>
    <property type="match status" value="6"/>
</dbReference>
<evidence type="ECO:0000259" key="5">
    <source>
        <dbReference type="PROSITE" id="PS50026"/>
    </source>
</evidence>
<reference evidence="8" key="2">
    <citation type="submission" date="2012-11" db="EMBL/GenBank/DDBJ databases">
        <authorList>
            <person name="Kuo A."/>
            <person name="Curtis B.A."/>
            <person name="Tanifuji G."/>
            <person name="Burki F."/>
            <person name="Gruber A."/>
            <person name="Irimia M."/>
            <person name="Maruyama S."/>
            <person name="Arias M.C."/>
            <person name="Ball S.G."/>
            <person name="Gile G.H."/>
            <person name="Hirakawa Y."/>
            <person name="Hopkins J.F."/>
            <person name="Rensing S.A."/>
            <person name="Schmutz J."/>
            <person name="Symeonidi A."/>
            <person name="Elias M."/>
            <person name="Eveleigh R.J."/>
            <person name="Herman E.K."/>
            <person name="Klute M.J."/>
            <person name="Nakayama T."/>
            <person name="Obornik M."/>
            <person name="Reyes-Prieto A."/>
            <person name="Armbrust E.V."/>
            <person name="Aves S.J."/>
            <person name="Beiko R.G."/>
            <person name="Coutinho P."/>
            <person name="Dacks J.B."/>
            <person name="Durnford D.G."/>
            <person name="Fast N.M."/>
            <person name="Green B.R."/>
            <person name="Grisdale C."/>
            <person name="Hempe F."/>
            <person name="Henrissat B."/>
            <person name="Hoppner M.P."/>
            <person name="Ishida K.-I."/>
            <person name="Kim E."/>
            <person name="Koreny L."/>
            <person name="Kroth P.G."/>
            <person name="Liu Y."/>
            <person name="Malik S.-B."/>
            <person name="Maier U.G."/>
            <person name="McRose D."/>
            <person name="Mock T."/>
            <person name="Neilson J.A."/>
            <person name="Onodera N.T."/>
            <person name="Poole A.M."/>
            <person name="Pritham E.J."/>
            <person name="Richards T.A."/>
            <person name="Rocap G."/>
            <person name="Roy S.W."/>
            <person name="Sarai C."/>
            <person name="Schaack S."/>
            <person name="Shirato S."/>
            <person name="Slamovits C.H."/>
            <person name="Spencer D.F."/>
            <person name="Suzuki S."/>
            <person name="Worden A.Z."/>
            <person name="Zauner S."/>
            <person name="Barry K."/>
            <person name="Bell C."/>
            <person name="Bharti A.K."/>
            <person name="Crow J.A."/>
            <person name="Grimwood J."/>
            <person name="Kramer R."/>
            <person name="Lindquist E."/>
            <person name="Lucas S."/>
            <person name="Salamov A."/>
            <person name="McFadden G.I."/>
            <person name="Lane C.E."/>
            <person name="Keeling P.J."/>
            <person name="Gray M.W."/>
            <person name="Grigoriev I.V."/>
            <person name="Archibald J.M."/>
        </authorList>
    </citation>
    <scope>NUCLEOTIDE SEQUENCE</scope>
    <source>
        <strain evidence="8">CCMP2712</strain>
    </source>
</reference>
<organism evidence="6">
    <name type="scientific">Guillardia theta (strain CCMP2712)</name>
    <name type="common">Cryptophyte</name>
    <dbReference type="NCBI Taxonomy" id="905079"/>
    <lineage>
        <taxon>Eukaryota</taxon>
        <taxon>Cryptophyceae</taxon>
        <taxon>Pyrenomonadales</taxon>
        <taxon>Geminigeraceae</taxon>
        <taxon>Guillardia</taxon>
    </lineage>
</organism>
<dbReference type="PaxDb" id="55529-EKX33495"/>
<feature type="disulfide bond" evidence="4">
    <location>
        <begin position="122"/>
        <end position="132"/>
    </location>
</feature>
<dbReference type="HOGENOM" id="CLU_624537_0_0_1"/>
<dbReference type="KEGG" id="gtt:GUITHDRAFT_81377"/>
<evidence type="ECO:0000256" key="1">
    <source>
        <dbReference type="ARBA" id="ARBA00022536"/>
    </source>
</evidence>
<accession>L1ICC9</accession>
<dbReference type="OMA" id="NARCAGQ"/>
<dbReference type="eggNOG" id="KOG1218">
    <property type="taxonomic scope" value="Eukaryota"/>
</dbReference>
<dbReference type="EnsemblProtists" id="EKX33495">
    <property type="protein sequence ID" value="EKX33495"/>
    <property type="gene ID" value="GUITHDRAFT_81377"/>
</dbReference>
<dbReference type="EMBL" id="JH993140">
    <property type="protein sequence ID" value="EKX33495.1"/>
    <property type="molecule type" value="Genomic_DNA"/>
</dbReference>
<feature type="disulfide bond" evidence="4">
    <location>
        <begin position="66"/>
        <end position="75"/>
    </location>
</feature>
<evidence type="ECO:0000256" key="3">
    <source>
        <dbReference type="ARBA" id="ARBA00023157"/>
    </source>
</evidence>
<feature type="domain" description="EGF-like" evidence="5">
    <location>
        <begin position="295"/>
        <end position="329"/>
    </location>
</feature>
<dbReference type="PRINTS" id="PR00011">
    <property type="entry name" value="EGFLAMININ"/>
</dbReference>
<feature type="domain" description="EGF-like" evidence="5">
    <location>
        <begin position="118"/>
        <end position="157"/>
    </location>
</feature>
<comment type="caution">
    <text evidence="4">Lacks conserved residue(s) required for the propagation of feature annotation.</text>
</comment>
<keyword evidence="1 4" id="KW-0245">EGF-like domain</keyword>
<dbReference type="InterPro" id="IPR013032">
    <property type="entry name" value="EGF-like_CS"/>
</dbReference>
<feature type="disulfide bond" evidence="4">
    <location>
        <begin position="185"/>
        <end position="194"/>
    </location>
</feature>
<dbReference type="GO" id="GO:0005044">
    <property type="term" value="F:scavenger receptor activity"/>
    <property type="evidence" value="ECO:0007669"/>
    <property type="project" value="InterPro"/>
</dbReference>